<sequence>MDCLRRTNMNKPGIGIISPSAHPKPSTTDPLLQFLASKISRHQVRNTKDRKCM</sequence>
<organism evidence="2">
    <name type="scientific">Arundo donax</name>
    <name type="common">Giant reed</name>
    <name type="synonym">Donax arundinaceus</name>
    <dbReference type="NCBI Taxonomy" id="35708"/>
    <lineage>
        <taxon>Eukaryota</taxon>
        <taxon>Viridiplantae</taxon>
        <taxon>Streptophyta</taxon>
        <taxon>Embryophyta</taxon>
        <taxon>Tracheophyta</taxon>
        <taxon>Spermatophyta</taxon>
        <taxon>Magnoliopsida</taxon>
        <taxon>Liliopsida</taxon>
        <taxon>Poales</taxon>
        <taxon>Poaceae</taxon>
        <taxon>PACMAD clade</taxon>
        <taxon>Arundinoideae</taxon>
        <taxon>Arundineae</taxon>
        <taxon>Arundo</taxon>
    </lineage>
</organism>
<evidence type="ECO:0000313" key="2">
    <source>
        <dbReference type="EMBL" id="JAD86483.1"/>
    </source>
</evidence>
<protein>
    <submittedName>
        <fullName evidence="2">Uncharacterized protein</fullName>
    </submittedName>
</protein>
<reference evidence="2" key="2">
    <citation type="journal article" date="2015" name="Data Brief">
        <title>Shoot transcriptome of the giant reed, Arundo donax.</title>
        <authorList>
            <person name="Barrero R.A."/>
            <person name="Guerrero F.D."/>
            <person name="Moolhuijzen P."/>
            <person name="Goolsby J.A."/>
            <person name="Tidwell J."/>
            <person name="Bellgard S.E."/>
            <person name="Bellgard M.I."/>
        </authorList>
    </citation>
    <scope>NUCLEOTIDE SEQUENCE</scope>
    <source>
        <tissue evidence="2">Shoot tissue taken approximately 20 cm above the soil surface</tissue>
    </source>
</reference>
<proteinExistence type="predicted"/>
<name>A0A0A9DII5_ARUDO</name>
<dbReference type="EMBL" id="GBRH01211412">
    <property type="protein sequence ID" value="JAD86483.1"/>
    <property type="molecule type" value="Transcribed_RNA"/>
</dbReference>
<feature type="region of interest" description="Disordered" evidence="1">
    <location>
        <begin position="1"/>
        <end position="27"/>
    </location>
</feature>
<evidence type="ECO:0000256" key="1">
    <source>
        <dbReference type="SAM" id="MobiDB-lite"/>
    </source>
</evidence>
<accession>A0A0A9DII5</accession>
<reference evidence="2" key="1">
    <citation type="submission" date="2014-09" db="EMBL/GenBank/DDBJ databases">
        <authorList>
            <person name="Magalhaes I.L.F."/>
            <person name="Oliveira U."/>
            <person name="Santos F.R."/>
            <person name="Vidigal T.H.D.A."/>
            <person name="Brescovit A.D."/>
            <person name="Santos A.J."/>
        </authorList>
    </citation>
    <scope>NUCLEOTIDE SEQUENCE</scope>
    <source>
        <tissue evidence="2">Shoot tissue taken approximately 20 cm above the soil surface</tissue>
    </source>
</reference>
<dbReference type="AlphaFoldDB" id="A0A0A9DII5"/>